<feature type="non-terminal residue" evidence="4">
    <location>
        <position position="125"/>
    </location>
</feature>
<dbReference type="InterPro" id="IPR036875">
    <property type="entry name" value="Znf_CCHC_sf"/>
</dbReference>
<organism evidence="4 5">
    <name type="scientific">Clarias magur</name>
    <name type="common">Asian catfish</name>
    <name type="synonym">Macropteronotus magur</name>
    <dbReference type="NCBI Taxonomy" id="1594786"/>
    <lineage>
        <taxon>Eukaryota</taxon>
        <taxon>Metazoa</taxon>
        <taxon>Chordata</taxon>
        <taxon>Craniata</taxon>
        <taxon>Vertebrata</taxon>
        <taxon>Euteleostomi</taxon>
        <taxon>Actinopterygii</taxon>
        <taxon>Neopterygii</taxon>
        <taxon>Teleostei</taxon>
        <taxon>Ostariophysi</taxon>
        <taxon>Siluriformes</taxon>
        <taxon>Clariidae</taxon>
        <taxon>Clarias</taxon>
    </lineage>
</organism>
<evidence type="ECO:0000256" key="1">
    <source>
        <dbReference type="PROSITE-ProRule" id="PRU00047"/>
    </source>
</evidence>
<dbReference type="AlphaFoldDB" id="A0A8J4XDN6"/>
<gene>
    <name evidence="4" type="ORF">DAT39_011203</name>
</gene>
<keyword evidence="1" id="KW-0479">Metal-binding</keyword>
<dbReference type="GO" id="GO:0003676">
    <property type="term" value="F:nucleic acid binding"/>
    <property type="evidence" value="ECO:0007669"/>
    <property type="project" value="InterPro"/>
</dbReference>
<evidence type="ECO:0000256" key="2">
    <source>
        <dbReference type="SAM" id="MobiDB-lite"/>
    </source>
</evidence>
<dbReference type="SUPFAM" id="SSF57756">
    <property type="entry name" value="Retrovirus zinc finger-like domains"/>
    <property type="match status" value="1"/>
</dbReference>
<dbReference type="InterPro" id="IPR001878">
    <property type="entry name" value="Znf_CCHC"/>
</dbReference>
<comment type="caution">
    <text evidence="4">The sequence shown here is derived from an EMBL/GenBank/DDBJ whole genome shotgun (WGS) entry which is preliminary data.</text>
</comment>
<reference evidence="4" key="1">
    <citation type="submission" date="2020-07" db="EMBL/GenBank/DDBJ databases">
        <title>Clarias magur genome sequencing, assembly and annotation.</title>
        <authorList>
            <person name="Kushwaha B."/>
            <person name="Kumar R."/>
            <person name="Das P."/>
            <person name="Joshi C.G."/>
            <person name="Kumar D."/>
            <person name="Nagpure N.S."/>
            <person name="Pandey M."/>
            <person name="Agarwal S."/>
            <person name="Srivastava S."/>
            <person name="Singh M."/>
            <person name="Sahoo L."/>
            <person name="Jayasankar P."/>
            <person name="Meher P.K."/>
            <person name="Koringa P.G."/>
            <person name="Iquebal M.A."/>
            <person name="Das S.P."/>
            <person name="Bit A."/>
            <person name="Patnaik S."/>
            <person name="Patel N."/>
            <person name="Shah T.M."/>
            <person name="Hinsu A."/>
            <person name="Jena J.K."/>
        </authorList>
    </citation>
    <scope>NUCLEOTIDE SEQUENCE</scope>
    <source>
        <strain evidence="4">CIFAMagur01</strain>
        <tissue evidence="4">Testis</tissue>
    </source>
</reference>
<dbReference type="Proteomes" id="UP000727407">
    <property type="component" value="Unassembled WGS sequence"/>
</dbReference>
<protein>
    <submittedName>
        <fullName evidence="4">Retrotransposon-derived protein PEG10</fullName>
    </submittedName>
</protein>
<evidence type="ECO:0000313" key="5">
    <source>
        <dbReference type="Proteomes" id="UP000727407"/>
    </source>
</evidence>
<evidence type="ECO:0000313" key="4">
    <source>
        <dbReference type="EMBL" id="KAF5899085.1"/>
    </source>
</evidence>
<keyword evidence="5" id="KW-1185">Reference proteome</keyword>
<dbReference type="OrthoDB" id="8955945at2759"/>
<evidence type="ECO:0000259" key="3">
    <source>
        <dbReference type="PROSITE" id="PS50158"/>
    </source>
</evidence>
<keyword evidence="1" id="KW-0863">Zinc-finger</keyword>
<proteinExistence type="predicted"/>
<sequence length="125" mass="14094">TLAAASGWNEPSLLTKFRQGLAPRLRLQMATHDDSVGLEQFMRLTLRVANRLQDCAAELPATVQFQPAHLSPNPRSVPEPMDINQTRARLSPQERQRRLNSGLCLYCAEKGHLRESCPRRPARPL</sequence>
<feature type="domain" description="CCHC-type" evidence="3">
    <location>
        <begin position="104"/>
        <end position="119"/>
    </location>
</feature>
<dbReference type="Gene3D" id="4.10.60.10">
    <property type="entry name" value="Zinc finger, CCHC-type"/>
    <property type="match status" value="1"/>
</dbReference>
<dbReference type="EMBL" id="QNUK01000178">
    <property type="protein sequence ID" value="KAF5899085.1"/>
    <property type="molecule type" value="Genomic_DNA"/>
</dbReference>
<dbReference type="GO" id="GO:0008270">
    <property type="term" value="F:zinc ion binding"/>
    <property type="evidence" value="ECO:0007669"/>
    <property type="project" value="UniProtKB-KW"/>
</dbReference>
<accession>A0A8J4XDN6</accession>
<keyword evidence="1" id="KW-0862">Zinc</keyword>
<feature type="non-terminal residue" evidence="4">
    <location>
        <position position="1"/>
    </location>
</feature>
<feature type="region of interest" description="Disordered" evidence="2">
    <location>
        <begin position="66"/>
        <end position="95"/>
    </location>
</feature>
<name>A0A8J4XDN6_CLAMG</name>
<dbReference type="PROSITE" id="PS50158">
    <property type="entry name" value="ZF_CCHC"/>
    <property type="match status" value="1"/>
</dbReference>